<evidence type="ECO:0000256" key="5">
    <source>
        <dbReference type="HAMAP-Rule" id="MF_00921"/>
    </source>
</evidence>
<keyword evidence="4 5" id="KW-0418">Kinase</keyword>
<keyword evidence="3 5" id="KW-0547">Nucleotide-binding</keyword>
<evidence type="ECO:0000313" key="6">
    <source>
        <dbReference type="EMBL" id="PIW14842.1"/>
    </source>
</evidence>
<dbReference type="Pfam" id="PF03618">
    <property type="entry name" value="Kinase-PPPase"/>
    <property type="match status" value="1"/>
</dbReference>
<dbReference type="EMBL" id="PFFQ01000055">
    <property type="protein sequence ID" value="PIW14842.1"/>
    <property type="molecule type" value="Genomic_DNA"/>
</dbReference>
<dbReference type="HAMAP" id="MF_00921">
    <property type="entry name" value="PDRP"/>
    <property type="match status" value="1"/>
</dbReference>
<dbReference type="GO" id="GO:0005524">
    <property type="term" value="F:ATP binding"/>
    <property type="evidence" value="ECO:0007669"/>
    <property type="project" value="InterPro"/>
</dbReference>
<dbReference type="PANTHER" id="PTHR31756:SF3">
    <property type="entry name" value="PYRUVATE, PHOSPHATE DIKINASE REGULATORY PROTEIN 1, CHLOROPLASTIC"/>
    <property type="match status" value="1"/>
</dbReference>
<dbReference type="NCBIfam" id="NF003742">
    <property type="entry name" value="PRK05339.1"/>
    <property type="match status" value="1"/>
</dbReference>
<dbReference type="EC" id="2.7.4.27" evidence="5"/>
<dbReference type="EC" id="2.7.11.32" evidence="5"/>
<sequence>MSETKQLTLFSLSDSTGQTAETLSKAAIRQFRHVEDIHYVPLPRITRQEQIDKIIKILDQSRPCLIAYTFSIPALKEYLEKQAQQHNLPVVNLLEPLIQTISAQLGVKPPRNEHGMMPELDEEYFKRIEAVEFAIKLDDGKDPKGMEKADIILVGVSRTSKTPTCMYLAQNYAMKVANNPLVYNVSPPKELFQHKDKCVGLKIRPEVLHDIRTARLQTLGLPANSSYADFEQIKIEMDYADRIIEELGCPVVDVSHKAIEETATEIMYLRFPKPLSRELK</sequence>
<proteinExistence type="inferred from homology"/>
<name>A0A2M7FZK3_9BACT</name>
<evidence type="ECO:0000256" key="4">
    <source>
        <dbReference type="ARBA" id="ARBA00022777"/>
    </source>
</evidence>
<comment type="catalytic activity">
    <reaction evidence="5">
        <text>N(tele)-phospho-L-histidyl/O-phospho-L-threonyl-[pyruvate, phosphate dikinase] + phosphate + H(+) = N(tele)-phospho-L-histidyl/L-threonyl-[pyruvate, phosphate dikinase] + diphosphate</text>
        <dbReference type="Rhea" id="RHEA:43696"/>
        <dbReference type="Rhea" id="RHEA-COMP:10650"/>
        <dbReference type="Rhea" id="RHEA-COMP:10651"/>
        <dbReference type="ChEBI" id="CHEBI:15378"/>
        <dbReference type="ChEBI" id="CHEBI:30013"/>
        <dbReference type="ChEBI" id="CHEBI:33019"/>
        <dbReference type="ChEBI" id="CHEBI:43474"/>
        <dbReference type="ChEBI" id="CHEBI:61977"/>
        <dbReference type="ChEBI" id="CHEBI:83586"/>
        <dbReference type="EC" id="2.7.4.27"/>
    </reaction>
</comment>
<keyword evidence="6" id="KW-0670">Pyruvate</keyword>
<dbReference type="InterPro" id="IPR026565">
    <property type="entry name" value="PPDK_reg"/>
</dbReference>
<comment type="similarity">
    <text evidence="5">Belongs to the pyruvate, phosphate/water dikinase regulatory protein family. PDRP subfamily.</text>
</comment>
<evidence type="ECO:0000256" key="2">
    <source>
        <dbReference type="ARBA" id="ARBA00022679"/>
    </source>
</evidence>
<comment type="caution">
    <text evidence="6">The sequence shown here is derived from an EMBL/GenBank/DDBJ whole genome shotgun (WGS) entry which is preliminary data.</text>
</comment>
<feature type="binding site" evidence="5">
    <location>
        <begin position="155"/>
        <end position="162"/>
    </location>
    <ligand>
        <name>ADP</name>
        <dbReference type="ChEBI" id="CHEBI:456216"/>
    </ligand>
</feature>
<organism evidence="6 7">
    <name type="scientific">bacterium (Candidatus Blackallbacteria) CG17_big_fil_post_rev_8_21_14_2_50_48_46</name>
    <dbReference type="NCBI Taxonomy" id="2014261"/>
    <lineage>
        <taxon>Bacteria</taxon>
        <taxon>Candidatus Blackallbacteria</taxon>
    </lineage>
</organism>
<keyword evidence="2 5" id="KW-0808">Transferase</keyword>
<evidence type="ECO:0000256" key="3">
    <source>
        <dbReference type="ARBA" id="ARBA00022741"/>
    </source>
</evidence>
<dbReference type="AlphaFoldDB" id="A0A2M7FZK3"/>
<dbReference type="GO" id="GO:0043531">
    <property type="term" value="F:ADP binding"/>
    <property type="evidence" value="ECO:0007669"/>
    <property type="project" value="UniProtKB-UniRule"/>
</dbReference>
<evidence type="ECO:0000313" key="7">
    <source>
        <dbReference type="Proteomes" id="UP000231019"/>
    </source>
</evidence>
<evidence type="ECO:0000256" key="1">
    <source>
        <dbReference type="ARBA" id="ARBA00022527"/>
    </source>
</evidence>
<reference evidence="6 7" key="1">
    <citation type="submission" date="2017-09" db="EMBL/GenBank/DDBJ databases">
        <title>Depth-based differentiation of microbial function through sediment-hosted aquifers and enrichment of novel symbionts in the deep terrestrial subsurface.</title>
        <authorList>
            <person name="Probst A.J."/>
            <person name="Ladd B."/>
            <person name="Jarett J.K."/>
            <person name="Geller-Mcgrath D.E."/>
            <person name="Sieber C.M."/>
            <person name="Emerson J.B."/>
            <person name="Anantharaman K."/>
            <person name="Thomas B.C."/>
            <person name="Malmstrom R."/>
            <person name="Stieglmeier M."/>
            <person name="Klingl A."/>
            <person name="Woyke T."/>
            <person name="Ryan C.M."/>
            <person name="Banfield J.F."/>
        </authorList>
    </citation>
    <scope>NUCLEOTIDE SEQUENCE [LARGE SCALE GENOMIC DNA]</scope>
    <source>
        <strain evidence="6">CG17_big_fil_post_rev_8_21_14_2_50_48_46</strain>
    </source>
</reference>
<protein>
    <recommendedName>
        <fullName evidence="5">Putative pyruvate, phosphate dikinase regulatory protein</fullName>
        <shortName evidence="5">PPDK regulatory protein</shortName>
        <ecNumber evidence="5">2.7.11.32</ecNumber>
        <ecNumber evidence="5">2.7.4.27</ecNumber>
    </recommendedName>
</protein>
<dbReference type="Proteomes" id="UP000231019">
    <property type="component" value="Unassembled WGS sequence"/>
</dbReference>
<dbReference type="GO" id="GO:0016776">
    <property type="term" value="F:phosphotransferase activity, phosphate group as acceptor"/>
    <property type="evidence" value="ECO:0007669"/>
    <property type="project" value="UniProtKB-UniRule"/>
</dbReference>
<dbReference type="GO" id="GO:0004674">
    <property type="term" value="F:protein serine/threonine kinase activity"/>
    <property type="evidence" value="ECO:0007669"/>
    <property type="project" value="UniProtKB-UniRule"/>
</dbReference>
<gene>
    <name evidence="6" type="ORF">COW36_19520</name>
</gene>
<dbReference type="PANTHER" id="PTHR31756">
    <property type="entry name" value="PYRUVATE, PHOSPHATE DIKINASE REGULATORY PROTEIN 1, CHLOROPLASTIC"/>
    <property type="match status" value="1"/>
</dbReference>
<comment type="function">
    <text evidence="5">Bifunctional serine/threonine kinase and phosphorylase involved in the regulation of the pyruvate, phosphate dikinase (PPDK) by catalyzing its phosphorylation/dephosphorylation.</text>
</comment>
<accession>A0A2M7FZK3</accession>
<keyword evidence="1 5" id="KW-0723">Serine/threonine-protein kinase</keyword>
<dbReference type="InterPro" id="IPR005177">
    <property type="entry name" value="Kinase-pyrophosphorylase"/>
</dbReference>
<comment type="catalytic activity">
    <reaction evidence="5">
        <text>N(tele)-phospho-L-histidyl/L-threonyl-[pyruvate, phosphate dikinase] + ADP = N(tele)-phospho-L-histidyl/O-phospho-L-threonyl-[pyruvate, phosphate dikinase] + AMP + H(+)</text>
        <dbReference type="Rhea" id="RHEA:43692"/>
        <dbReference type="Rhea" id="RHEA-COMP:10650"/>
        <dbReference type="Rhea" id="RHEA-COMP:10651"/>
        <dbReference type="ChEBI" id="CHEBI:15378"/>
        <dbReference type="ChEBI" id="CHEBI:30013"/>
        <dbReference type="ChEBI" id="CHEBI:61977"/>
        <dbReference type="ChEBI" id="CHEBI:83586"/>
        <dbReference type="ChEBI" id="CHEBI:456215"/>
        <dbReference type="ChEBI" id="CHEBI:456216"/>
        <dbReference type="EC" id="2.7.11.32"/>
    </reaction>
</comment>